<proteinExistence type="predicted"/>
<keyword evidence="2" id="KW-1185">Reference proteome</keyword>
<comment type="caution">
    <text evidence="1">The sequence shown here is derived from an EMBL/GenBank/DDBJ whole genome shotgun (WGS) entry which is preliminary data.</text>
</comment>
<dbReference type="EMBL" id="QPKB01000002">
    <property type="protein sequence ID" value="RWR76269.1"/>
    <property type="molecule type" value="Genomic_DNA"/>
</dbReference>
<dbReference type="OrthoDB" id="2013475at2759"/>
<organism evidence="1 2">
    <name type="scientific">Cinnamomum micranthum f. kanehirae</name>
    <dbReference type="NCBI Taxonomy" id="337451"/>
    <lineage>
        <taxon>Eukaryota</taxon>
        <taxon>Viridiplantae</taxon>
        <taxon>Streptophyta</taxon>
        <taxon>Embryophyta</taxon>
        <taxon>Tracheophyta</taxon>
        <taxon>Spermatophyta</taxon>
        <taxon>Magnoliopsida</taxon>
        <taxon>Magnoliidae</taxon>
        <taxon>Laurales</taxon>
        <taxon>Lauraceae</taxon>
        <taxon>Cinnamomum</taxon>
    </lineage>
</organism>
<evidence type="ECO:0000313" key="1">
    <source>
        <dbReference type="EMBL" id="RWR76269.1"/>
    </source>
</evidence>
<gene>
    <name evidence="1" type="ORF">CKAN_00470400</name>
</gene>
<reference evidence="1 2" key="1">
    <citation type="journal article" date="2019" name="Nat. Plants">
        <title>Stout camphor tree genome fills gaps in understanding of flowering plant genome evolution.</title>
        <authorList>
            <person name="Chaw S.M."/>
            <person name="Liu Y.C."/>
            <person name="Wu Y.W."/>
            <person name="Wang H.Y."/>
            <person name="Lin C.I."/>
            <person name="Wu C.S."/>
            <person name="Ke H.M."/>
            <person name="Chang L.Y."/>
            <person name="Hsu C.Y."/>
            <person name="Yang H.T."/>
            <person name="Sudianto E."/>
            <person name="Hsu M.H."/>
            <person name="Wu K.P."/>
            <person name="Wang L.N."/>
            <person name="Leebens-Mack J.H."/>
            <person name="Tsai I.J."/>
        </authorList>
    </citation>
    <scope>NUCLEOTIDE SEQUENCE [LARGE SCALE GENOMIC DNA]</scope>
    <source>
        <strain evidence="2">cv. Chaw 1501</strain>
        <tissue evidence="1">Young leaves</tissue>
    </source>
</reference>
<dbReference type="STRING" id="337451.A0A443NCM3"/>
<evidence type="ECO:0000313" key="2">
    <source>
        <dbReference type="Proteomes" id="UP000283530"/>
    </source>
</evidence>
<dbReference type="InterPro" id="IPR012337">
    <property type="entry name" value="RNaseH-like_sf"/>
</dbReference>
<dbReference type="AlphaFoldDB" id="A0A443NCM3"/>
<accession>A0A443NCM3</accession>
<name>A0A443NCM3_9MAGN</name>
<protein>
    <submittedName>
        <fullName evidence="1">Uncharacterized protein</fullName>
    </submittedName>
</protein>
<dbReference type="SUPFAM" id="SSF53098">
    <property type="entry name" value="Ribonuclease H-like"/>
    <property type="match status" value="1"/>
</dbReference>
<dbReference type="Proteomes" id="UP000283530">
    <property type="component" value="Unassembled WGS sequence"/>
</dbReference>
<sequence length="151" mass="17466">MEDIGKLEEVQKTIEEGKTVTGLIYNHQFMTDQFREMNDGITRFATHAVALESLCCAKANIMQIWTCTAYVNSEFSRMPSAHRVQKIVHGTELWYKSERITYLLEHLVLVLKLVDGDTKPTMGYVYDAMDRAKLAIEQRSGEKYGTYYRKL</sequence>